<protein>
    <submittedName>
        <fullName evidence="1">Uncharacterized protein</fullName>
    </submittedName>
</protein>
<sequence length="228" mass="25813">MAEGELNRITTGIAPNEYVEKTLQFVRDQLPRWRDDASRPRVDAEEELNGQLCKQLNVAARRENFSMAYFQHEERQSGRRRVDLSALPPVSADIQGRSYSNYDPFLVIECKRLPAPGSDRDREYVTGGDKTSGGIQRFKLGVHGGRLRDAAMIGYVQGGTFRKWFRSINGWIGELAASSCDWSADDCLGNLSTDEKSRVARCTSVHARVNSETSEVRLTHLWVDMKKR</sequence>
<evidence type="ECO:0000313" key="2">
    <source>
        <dbReference type="Proteomes" id="UP000317093"/>
    </source>
</evidence>
<gene>
    <name evidence="1" type="ORF">Pan216_03520</name>
</gene>
<proteinExistence type="predicted"/>
<keyword evidence="2" id="KW-1185">Reference proteome</keyword>
<organism evidence="1 2">
    <name type="scientific">Kolteria novifilia</name>
    <dbReference type="NCBI Taxonomy" id="2527975"/>
    <lineage>
        <taxon>Bacteria</taxon>
        <taxon>Pseudomonadati</taxon>
        <taxon>Planctomycetota</taxon>
        <taxon>Planctomycetia</taxon>
        <taxon>Kolteriales</taxon>
        <taxon>Kolteriaceae</taxon>
        <taxon>Kolteria</taxon>
    </lineage>
</organism>
<name>A0A518AXS5_9BACT</name>
<dbReference type="AlphaFoldDB" id="A0A518AXS5"/>
<reference evidence="1 2" key="1">
    <citation type="submission" date="2019-02" db="EMBL/GenBank/DDBJ databases">
        <title>Deep-cultivation of Planctomycetes and their phenomic and genomic characterization uncovers novel biology.</title>
        <authorList>
            <person name="Wiegand S."/>
            <person name="Jogler M."/>
            <person name="Boedeker C."/>
            <person name="Pinto D."/>
            <person name="Vollmers J."/>
            <person name="Rivas-Marin E."/>
            <person name="Kohn T."/>
            <person name="Peeters S.H."/>
            <person name="Heuer A."/>
            <person name="Rast P."/>
            <person name="Oberbeckmann S."/>
            <person name="Bunk B."/>
            <person name="Jeske O."/>
            <person name="Meyerdierks A."/>
            <person name="Storesund J.E."/>
            <person name="Kallscheuer N."/>
            <person name="Luecker S."/>
            <person name="Lage O.M."/>
            <person name="Pohl T."/>
            <person name="Merkel B.J."/>
            <person name="Hornburger P."/>
            <person name="Mueller R.-W."/>
            <person name="Bruemmer F."/>
            <person name="Labrenz M."/>
            <person name="Spormann A.M."/>
            <person name="Op den Camp H."/>
            <person name="Overmann J."/>
            <person name="Amann R."/>
            <person name="Jetten M.S.M."/>
            <person name="Mascher T."/>
            <person name="Medema M.H."/>
            <person name="Devos D.P."/>
            <person name="Kaster A.-K."/>
            <person name="Ovreas L."/>
            <person name="Rohde M."/>
            <person name="Galperin M.Y."/>
            <person name="Jogler C."/>
        </authorList>
    </citation>
    <scope>NUCLEOTIDE SEQUENCE [LARGE SCALE GENOMIC DNA]</scope>
    <source>
        <strain evidence="1 2">Pan216</strain>
    </source>
</reference>
<evidence type="ECO:0000313" key="1">
    <source>
        <dbReference type="EMBL" id="QDU59523.1"/>
    </source>
</evidence>
<dbReference type="EMBL" id="CP036279">
    <property type="protein sequence ID" value="QDU59523.1"/>
    <property type="molecule type" value="Genomic_DNA"/>
</dbReference>
<dbReference type="KEGG" id="knv:Pan216_03520"/>
<dbReference type="Proteomes" id="UP000317093">
    <property type="component" value="Chromosome"/>
</dbReference>
<accession>A0A518AXS5</accession>